<accession>A0A7L9QDH2</accession>
<evidence type="ECO:0000256" key="2">
    <source>
        <dbReference type="ARBA" id="ARBA00004448"/>
    </source>
</evidence>
<feature type="transmembrane region" description="Helical" evidence="17">
    <location>
        <begin position="377"/>
        <end position="398"/>
    </location>
</feature>
<evidence type="ECO:0000256" key="8">
    <source>
        <dbReference type="ARBA" id="ARBA00022792"/>
    </source>
</evidence>
<evidence type="ECO:0000256" key="12">
    <source>
        <dbReference type="ARBA" id="ARBA00023027"/>
    </source>
</evidence>
<feature type="transmembrane region" description="Helical" evidence="17">
    <location>
        <begin position="179"/>
        <end position="196"/>
    </location>
</feature>
<comment type="similarity">
    <text evidence="17">Belongs to the complex I subunit 5 family.</text>
</comment>
<dbReference type="InterPro" id="IPR010934">
    <property type="entry name" value="NADH_DH_su5_C"/>
</dbReference>
<keyword evidence="5 17" id="KW-0813">Transport</keyword>
<keyword evidence="9" id="KW-1278">Translocase</keyword>
<evidence type="ECO:0000256" key="15">
    <source>
        <dbReference type="ARBA" id="ARBA00023136"/>
    </source>
</evidence>
<dbReference type="PANTHER" id="PTHR42829:SF2">
    <property type="entry name" value="NADH-UBIQUINONE OXIDOREDUCTASE CHAIN 5"/>
    <property type="match status" value="1"/>
</dbReference>
<dbReference type="GO" id="GO:0003954">
    <property type="term" value="F:NADH dehydrogenase activity"/>
    <property type="evidence" value="ECO:0007669"/>
    <property type="project" value="TreeGrafter"/>
</dbReference>
<evidence type="ECO:0000256" key="4">
    <source>
        <dbReference type="ARBA" id="ARBA00021096"/>
    </source>
</evidence>
<reference evidence="21" key="1">
    <citation type="journal article" date="2020" name="Mol. Phylogenet. Evol.">
        <title>Evolutionary rates of and selective constraints on the mitochondrial genomes of Orthoptera insects with different wing types.</title>
        <authorList>
            <person name="Chang H."/>
            <person name="Qiu Z."/>
            <person name="Yuan H."/>
            <person name="Wang X."/>
            <person name="Li X."/>
            <person name="Sun H."/>
            <person name="Guo X."/>
            <person name="Lu Y."/>
            <person name="Feng X."/>
            <person name="Majid M."/>
            <person name="Huang Y."/>
        </authorList>
    </citation>
    <scope>NUCLEOTIDE SEQUENCE</scope>
</reference>
<keyword evidence="7 17" id="KW-0812">Transmembrane</keyword>
<keyword evidence="6" id="KW-0679">Respiratory chain</keyword>
<evidence type="ECO:0000256" key="10">
    <source>
        <dbReference type="ARBA" id="ARBA00022982"/>
    </source>
</evidence>
<keyword evidence="12 17" id="KW-0520">NAD</keyword>
<keyword evidence="8" id="KW-0999">Mitochondrion inner membrane</keyword>
<dbReference type="EMBL" id="MK903581">
    <property type="protein sequence ID" value="QOL00849.1"/>
    <property type="molecule type" value="Genomic_DNA"/>
</dbReference>
<evidence type="ECO:0000256" key="7">
    <source>
        <dbReference type="ARBA" id="ARBA00022692"/>
    </source>
</evidence>
<feature type="transmembrane region" description="Helical" evidence="17">
    <location>
        <begin position="114"/>
        <end position="132"/>
    </location>
</feature>
<evidence type="ECO:0000256" key="13">
    <source>
        <dbReference type="ARBA" id="ARBA00023075"/>
    </source>
</evidence>
<dbReference type="Pfam" id="PF00361">
    <property type="entry name" value="Proton_antipo_M"/>
    <property type="match status" value="1"/>
</dbReference>
<comment type="catalytic activity">
    <reaction evidence="16 17">
        <text>a ubiquinone + NADH + 5 H(+)(in) = a ubiquinol + NAD(+) + 4 H(+)(out)</text>
        <dbReference type="Rhea" id="RHEA:29091"/>
        <dbReference type="Rhea" id="RHEA-COMP:9565"/>
        <dbReference type="Rhea" id="RHEA-COMP:9566"/>
        <dbReference type="ChEBI" id="CHEBI:15378"/>
        <dbReference type="ChEBI" id="CHEBI:16389"/>
        <dbReference type="ChEBI" id="CHEBI:17976"/>
        <dbReference type="ChEBI" id="CHEBI:57540"/>
        <dbReference type="ChEBI" id="CHEBI:57945"/>
        <dbReference type="EC" id="7.1.1.2"/>
    </reaction>
</comment>
<evidence type="ECO:0000256" key="16">
    <source>
        <dbReference type="ARBA" id="ARBA00049551"/>
    </source>
</evidence>
<feature type="transmembrane region" description="Helical" evidence="17">
    <location>
        <begin position="12"/>
        <end position="38"/>
    </location>
</feature>
<dbReference type="PRINTS" id="PR01434">
    <property type="entry name" value="NADHDHGNASE5"/>
</dbReference>
<keyword evidence="13 17" id="KW-0830">Ubiquinone</keyword>
<dbReference type="InterPro" id="IPR001516">
    <property type="entry name" value="Proton_antipo_N"/>
</dbReference>
<geneLocation type="mitochondrion" evidence="21"/>
<evidence type="ECO:0000256" key="11">
    <source>
        <dbReference type="ARBA" id="ARBA00022989"/>
    </source>
</evidence>
<evidence type="ECO:0000256" key="17">
    <source>
        <dbReference type="RuleBase" id="RU003404"/>
    </source>
</evidence>
<dbReference type="GO" id="GO:0015990">
    <property type="term" value="P:electron transport coupled proton transport"/>
    <property type="evidence" value="ECO:0007669"/>
    <property type="project" value="TreeGrafter"/>
</dbReference>
<feature type="transmembrane region" description="Helical" evidence="17">
    <location>
        <begin position="91"/>
        <end position="108"/>
    </location>
</feature>
<evidence type="ECO:0000256" key="5">
    <source>
        <dbReference type="ARBA" id="ARBA00022448"/>
    </source>
</evidence>
<evidence type="ECO:0000256" key="6">
    <source>
        <dbReference type="ARBA" id="ARBA00022660"/>
    </source>
</evidence>
<evidence type="ECO:0000256" key="14">
    <source>
        <dbReference type="ARBA" id="ARBA00023128"/>
    </source>
</evidence>
<sequence length="583" mass="65789">MFLWLTINKMGFIVLFLSGMISMIWGFYMIMLDFSVYIEWELFSIYSCMVVMTMLFDWMSLVFMGFVMFISSLIIYYSGEYMMGDLNMERFIWLVLLFVMSMMFLIISPNIISILLGWDGLGLVSYCLVIYYQNMKSYSAGMLTALSNRVGDVALLMTIVWMINVGGWNFIFYVEEISGESWGFVVIIFVILAAMTKSAQIPFSSWLPAAMAAPTPVSALVHSSTLVTAGVYLLIRFNSIIVMNNFMVNFLLLMGVLTMFMSGVGANLEFDLKKIIALSTLSQLGLMMGILGLGGSSMAFFHLLTHALFKALLFMCAGVIIHVMMNCQDIRYMGGLSWYMPITTGCLNIANLALCGMPFLAGFYSKDLILEYVMLSYVNMFIFFLFMFSTGLTVSYSLRLSYYSMSGDFNCGNFYMIRDYKGSMLNMMLILMLGAVMGGSILGWIFYSTPMVINLPIILKMLVLVVTVVGGVVGYLLPYTFSFYMEFFLFSGVVFFGSMWFMPSLSTQGLSKFPLKLGNKILVIVDQGWSEEFGGQGFYSKFGNLSQLLQLLQNNSLSVYLLSFVMWMLLLIFCGIVMVMNSN</sequence>
<dbReference type="InterPro" id="IPR003945">
    <property type="entry name" value="NU5C-like"/>
</dbReference>
<dbReference type="GO" id="GO:0042773">
    <property type="term" value="P:ATP synthesis coupled electron transport"/>
    <property type="evidence" value="ECO:0007669"/>
    <property type="project" value="InterPro"/>
</dbReference>
<dbReference type="Pfam" id="PF00662">
    <property type="entry name" value="Proton_antipo_N"/>
    <property type="match status" value="1"/>
</dbReference>
<evidence type="ECO:0000256" key="1">
    <source>
        <dbReference type="ARBA" id="ARBA00003257"/>
    </source>
</evidence>
<proteinExistence type="inferred from homology"/>
<comment type="function">
    <text evidence="17">Core subunit of the mitochondrial membrane respiratory chain NADH dehydrogenase (Complex I) which catalyzes electron transfer from NADH through the respiratory chain, using ubiquinone as an electron acceptor. Essential for the catalytic activity and assembly of complex I.</text>
</comment>
<dbReference type="PANTHER" id="PTHR42829">
    <property type="entry name" value="NADH-UBIQUINONE OXIDOREDUCTASE CHAIN 5"/>
    <property type="match status" value="1"/>
</dbReference>
<protein>
    <recommendedName>
        <fullName evidence="4 17">NADH-ubiquinone oxidoreductase chain 5</fullName>
        <ecNumber evidence="3 17">7.1.1.2</ecNumber>
    </recommendedName>
</protein>
<name>A0A7L9QDH2_9ORTH</name>
<feature type="domain" description="NADH-Ubiquinone oxidoreductase (complex I) chain 5 N-terminal" evidence="19">
    <location>
        <begin position="46"/>
        <end position="91"/>
    </location>
</feature>
<dbReference type="GO" id="GO:0005743">
    <property type="term" value="C:mitochondrial inner membrane"/>
    <property type="evidence" value="ECO:0007669"/>
    <property type="project" value="UniProtKB-SubCell"/>
</dbReference>
<feature type="transmembrane region" description="Helical" evidence="17">
    <location>
        <begin position="217"/>
        <end position="235"/>
    </location>
</feature>
<dbReference type="InterPro" id="IPR001750">
    <property type="entry name" value="ND/Mrp_TM"/>
</dbReference>
<comment type="function">
    <text evidence="1">Core subunit of the mitochondrial membrane respiratory chain NADH dehydrogenase (Complex I) that is believed to belong to the minimal assembly required for catalysis. Complex I functions in the transfer of electrons from NADH to the respiratory chain. The immediate electron acceptor for the enzyme is believed to be ubiquinone.</text>
</comment>
<feature type="domain" description="NADH dehydrogenase subunit 5 C-terminal" evidence="20">
    <location>
        <begin position="396"/>
        <end position="573"/>
    </location>
</feature>
<evidence type="ECO:0000259" key="20">
    <source>
        <dbReference type="Pfam" id="PF06455"/>
    </source>
</evidence>
<organism evidence="21">
    <name type="scientific">Phyllomimus sinicus</name>
    <dbReference type="NCBI Taxonomy" id="948398"/>
    <lineage>
        <taxon>Eukaryota</taxon>
        <taxon>Metazoa</taxon>
        <taxon>Ecdysozoa</taxon>
        <taxon>Arthropoda</taxon>
        <taxon>Hexapoda</taxon>
        <taxon>Insecta</taxon>
        <taxon>Pterygota</taxon>
        <taxon>Neoptera</taxon>
        <taxon>Polyneoptera</taxon>
        <taxon>Orthoptera</taxon>
        <taxon>Ensifera</taxon>
        <taxon>Tettigoniidea</taxon>
        <taxon>Tettigonioidea</taxon>
        <taxon>Tettigoniidae</taxon>
        <taxon>Pseudophyllinae</taxon>
        <taxon>Phyllomimus</taxon>
    </lineage>
</organism>
<evidence type="ECO:0000259" key="19">
    <source>
        <dbReference type="Pfam" id="PF00662"/>
    </source>
</evidence>
<evidence type="ECO:0000313" key="21">
    <source>
        <dbReference type="EMBL" id="QOL00849.1"/>
    </source>
</evidence>
<feature type="transmembrane region" description="Helical" evidence="17">
    <location>
        <begin position="557"/>
        <end position="580"/>
    </location>
</feature>
<comment type="subcellular location">
    <subcellularLocation>
        <location evidence="2">Mitochondrion inner membrane</location>
        <topology evidence="2">Multi-pass membrane protein</topology>
    </subcellularLocation>
</comment>
<dbReference type="AlphaFoldDB" id="A0A7L9QDH2"/>
<dbReference type="Pfam" id="PF06455">
    <property type="entry name" value="NADH5_C"/>
    <property type="match status" value="1"/>
</dbReference>
<dbReference type="GO" id="GO:0008137">
    <property type="term" value="F:NADH dehydrogenase (ubiquinone) activity"/>
    <property type="evidence" value="ECO:0007669"/>
    <property type="project" value="UniProtKB-EC"/>
</dbReference>
<evidence type="ECO:0000256" key="9">
    <source>
        <dbReference type="ARBA" id="ARBA00022967"/>
    </source>
</evidence>
<feature type="domain" description="NADH:quinone oxidoreductase/Mrp antiporter transmembrane" evidence="18">
    <location>
        <begin position="108"/>
        <end position="393"/>
    </location>
</feature>
<gene>
    <name evidence="21" type="primary">ND5</name>
</gene>
<feature type="transmembrane region" description="Helical" evidence="17">
    <location>
        <begin position="275"/>
        <end position="301"/>
    </location>
</feature>
<evidence type="ECO:0000256" key="3">
    <source>
        <dbReference type="ARBA" id="ARBA00012944"/>
    </source>
</evidence>
<keyword evidence="15 17" id="KW-0472">Membrane</keyword>
<feature type="transmembrane region" description="Helical" evidence="17">
    <location>
        <begin position="247"/>
        <end position="268"/>
    </location>
</feature>
<feature type="transmembrane region" description="Helical" evidence="17">
    <location>
        <begin position="483"/>
        <end position="502"/>
    </location>
</feature>
<dbReference type="EC" id="7.1.1.2" evidence="3 17"/>
<keyword evidence="10" id="KW-0249">Electron transport</keyword>
<feature type="transmembrane region" description="Helical" evidence="17">
    <location>
        <begin position="307"/>
        <end position="325"/>
    </location>
</feature>
<keyword evidence="14 17" id="KW-0496">Mitochondrion</keyword>
<feature type="transmembrane region" description="Helical" evidence="17">
    <location>
        <begin position="153"/>
        <end position="173"/>
    </location>
</feature>
<feature type="transmembrane region" description="Helical" evidence="17">
    <location>
        <begin position="58"/>
        <end position="79"/>
    </location>
</feature>
<evidence type="ECO:0000259" key="18">
    <source>
        <dbReference type="Pfam" id="PF00361"/>
    </source>
</evidence>
<feature type="transmembrane region" description="Helical" evidence="17">
    <location>
        <begin position="346"/>
        <end position="365"/>
    </location>
</feature>
<keyword evidence="11 17" id="KW-1133">Transmembrane helix</keyword>
<feature type="transmembrane region" description="Helical" evidence="17">
    <location>
        <begin position="453"/>
        <end position="476"/>
    </location>
</feature>
<feature type="transmembrane region" description="Helical" evidence="17">
    <location>
        <begin position="425"/>
        <end position="447"/>
    </location>
</feature>